<evidence type="ECO:0000259" key="1">
    <source>
        <dbReference type="Pfam" id="PF00535"/>
    </source>
</evidence>
<comment type="caution">
    <text evidence="2">The sequence shown here is derived from an EMBL/GenBank/DDBJ whole genome shotgun (WGS) entry which is preliminary data.</text>
</comment>
<dbReference type="InterPro" id="IPR001173">
    <property type="entry name" value="Glyco_trans_2-like"/>
</dbReference>
<dbReference type="Gene3D" id="3.90.550.10">
    <property type="entry name" value="Spore Coat Polysaccharide Biosynthesis Protein SpsA, Chain A"/>
    <property type="match status" value="1"/>
</dbReference>
<proteinExistence type="predicted"/>
<dbReference type="InterPro" id="IPR029044">
    <property type="entry name" value="Nucleotide-diphossugar_trans"/>
</dbReference>
<name>A0A0G0HEP6_9BACT</name>
<reference evidence="2 3" key="1">
    <citation type="journal article" date="2015" name="Nature">
        <title>rRNA introns, odd ribosomes, and small enigmatic genomes across a large radiation of phyla.</title>
        <authorList>
            <person name="Brown C.T."/>
            <person name="Hug L.A."/>
            <person name="Thomas B.C."/>
            <person name="Sharon I."/>
            <person name="Castelle C.J."/>
            <person name="Singh A."/>
            <person name="Wilkins M.J."/>
            <person name="Williams K.H."/>
            <person name="Banfield J.F."/>
        </authorList>
    </citation>
    <scope>NUCLEOTIDE SEQUENCE [LARGE SCALE GENOMIC DNA]</scope>
</reference>
<dbReference type="EMBL" id="LBTN01000014">
    <property type="protein sequence ID" value="KKQ40662.1"/>
    <property type="molecule type" value="Genomic_DNA"/>
</dbReference>
<dbReference type="SUPFAM" id="SSF53448">
    <property type="entry name" value="Nucleotide-diphospho-sugar transferases"/>
    <property type="match status" value="1"/>
</dbReference>
<dbReference type="Proteomes" id="UP000034333">
    <property type="component" value="Unassembled WGS sequence"/>
</dbReference>
<dbReference type="Pfam" id="PF00535">
    <property type="entry name" value="Glycos_transf_2"/>
    <property type="match status" value="1"/>
</dbReference>
<organism evidence="2 3">
    <name type="scientific">Candidatus Magasanikbacteria bacterium GW2011_GWA2_37_8</name>
    <dbReference type="NCBI Taxonomy" id="1619036"/>
    <lineage>
        <taxon>Bacteria</taxon>
        <taxon>Candidatus Magasanikiibacteriota</taxon>
    </lineage>
</organism>
<protein>
    <submittedName>
        <fullName evidence="2">Glycosyl transferase family 2</fullName>
    </submittedName>
</protein>
<sequence length="82" mass="9452">MQNNLNILQPQPVLSICIPTFCRAHNLDKCLAAITIQFDKKPKLISKVEIIISDNASTDNTRLVVEKYIKKYNNIKYFVNEN</sequence>
<gene>
    <name evidence="2" type="ORF">US58_C0014G0024</name>
</gene>
<feature type="domain" description="Glycosyltransferase 2-like" evidence="1">
    <location>
        <begin position="15"/>
        <end position="81"/>
    </location>
</feature>
<evidence type="ECO:0000313" key="3">
    <source>
        <dbReference type="Proteomes" id="UP000034333"/>
    </source>
</evidence>
<dbReference type="AlphaFoldDB" id="A0A0G0HEP6"/>
<dbReference type="GO" id="GO:0016740">
    <property type="term" value="F:transferase activity"/>
    <property type="evidence" value="ECO:0007669"/>
    <property type="project" value="UniProtKB-KW"/>
</dbReference>
<keyword evidence="2" id="KW-0808">Transferase</keyword>
<accession>A0A0G0HEP6</accession>
<evidence type="ECO:0000313" key="2">
    <source>
        <dbReference type="EMBL" id="KKQ40662.1"/>
    </source>
</evidence>
<dbReference type="STRING" id="1619036.US58_C0014G0024"/>